<proteinExistence type="predicted"/>
<keyword evidence="1" id="KW-0812">Transmembrane</keyword>
<keyword evidence="2" id="KW-1185">Reference proteome</keyword>
<dbReference type="Proteomes" id="UP001652622">
    <property type="component" value="Unplaced"/>
</dbReference>
<protein>
    <submittedName>
        <fullName evidence="3">Fertilization-influencing membrane protein isoform X2</fullName>
    </submittedName>
</protein>
<dbReference type="AlphaFoldDB" id="A0A6P9BW42"/>
<dbReference type="InterPro" id="IPR038813">
    <property type="entry name" value="FIMP"/>
</dbReference>
<organism evidence="2 3">
    <name type="scientific">Pantherophis guttatus</name>
    <name type="common">Corn snake</name>
    <name type="synonym">Elaphe guttata</name>
    <dbReference type="NCBI Taxonomy" id="94885"/>
    <lineage>
        <taxon>Eukaryota</taxon>
        <taxon>Metazoa</taxon>
        <taxon>Chordata</taxon>
        <taxon>Craniata</taxon>
        <taxon>Vertebrata</taxon>
        <taxon>Euteleostomi</taxon>
        <taxon>Lepidosauria</taxon>
        <taxon>Squamata</taxon>
        <taxon>Bifurcata</taxon>
        <taxon>Unidentata</taxon>
        <taxon>Episquamata</taxon>
        <taxon>Toxicofera</taxon>
        <taxon>Serpentes</taxon>
        <taxon>Colubroidea</taxon>
        <taxon>Colubridae</taxon>
        <taxon>Colubrinae</taxon>
        <taxon>Pantherophis</taxon>
    </lineage>
</organism>
<evidence type="ECO:0000313" key="2">
    <source>
        <dbReference type="Proteomes" id="UP001652622"/>
    </source>
</evidence>
<keyword evidence="1" id="KW-1133">Transmembrane helix</keyword>
<gene>
    <name evidence="3" type="primary">CUNH16orf92</name>
</gene>
<dbReference type="PANTHER" id="PTHR38648:SF1">
    <property type="entry name" value="FERTILIZATION-INFLUENCING MEMBRANE PROTEIN"/>
    <property type="match status" value="1"/>
</dbReference>
<dbReference type="CTD" id="122173401"/>
<dbReference type="GeneID" id="117666756"/>
<sequence length="112" mass="12947">MLSQVQSLFLCILCNFANLSKEKWIDQLMEAPVEKLHDANETMESLSHEAPWFDYPDSDKEKILAVYKFIGEKPEFIAPSAFPQLLRYILVGSILLILLFFVFQIVQVHEGQ</sequence>
<name>A0A6P9BW42_PANGU</name>
<dbReference type="GO" id="GO:0007342">
    <property type="term" value="P:fusion of sperm to egg plasma membrane involved in single fertilization"/>
    <property type="evidence" value="ECO:0007669"/>
    <property type="project" value="InterPro"/>
</dbReference>
<evidence type="ECO:0000256" key="1">
    <source>
        <dbReference type="SAM" id="Phobius"/>
    </source>
</evidence>
<accession>A0A6P9BW42</accession>
<dbReference type="PANTHER" id="PTHR38648">
    <property type="entry name" value="RIKEN CDNA 4930451I11 GENE"/>
    <property type="match status" value="1"/>
</dbReference>
<reference evidence="3" key="1">
    <citation type="submission" date="2025-08" db="UniProtKB">
        <authorList>
            <consortium name="RefSeq"/>
        </authorList>
    </citation>
    <scope>IDENTIFICATION</scope>
    <source>
        <tissue evidence="3">Blood</tissue>
    </source>
</reference>
<keyword evidence="1" id="KW-0472">Membrane</keyword>
<dbReference type="Pfam" id="PF17672">
    <property type="entry name" value="FIMP"/>
    <property type="match status" value="1"/>
</dbReference>
<evidence type="ECO:0000313" key="3">
    <source>
        <dbReference type="RefSeq" id="XP_034275542.1"/>
    </source>
</evidence>
<feature type="transmembrane region" description="Helical" evidence="1">
    <location>
        <begin position="85"/>
        <end position="106"/>
    </location>
</feature>
<dbReference type="RefSeq" id="XP_034275542.1">
    <property type="nucleotide sequence ID" value="XM_034419651.2"/>
</dbReference>